<comment type="caution">
    <text evidence="1">The sequence shown here is derived from an EMBL/GenBank/DDBJ whole genome shotgun (WGS) entry which is preliminary data.</text>
</comment>
<dbReference type="PANTHER" id="PTHR41791:SF1">
    <property type="entry name" value="SSL7039 PROTEIN"/>
    <property type="match status" value="1"/>
</dbReference>
<dbReference type="Pfam" id="PF05973">
    <property type="entry name" value="Gp49"/>
    <property type="match status" value="1"/>
</dbReference>
<protein>
    <submittedName>
        <fullName evidence="1">Addiction module antitoxin RelB</fullName>
    </submittedName>
</protein>
<proteinExistence type="predicted"/>
<dbReference type="OrthoDB" id="5296237at2"/>
<name>A0A4Q0SH64_9BRAD</name>
<reference evidence="1 2" key="1">
    <citation type="submission" date="2015-04" db="EMBL/GenBank/DDBJ databases">
        <title>Comparative genomics of rhizobia nodulating Arachis hypogaea in China.</title>
        <authorList>
            <person name="Li Y."/>
        </authorList>
    </citation>
    <scope>NUCLEOTIDE SEQUENCE [LARGE SCALE GENOMIC DNA]</scope>
    <source>
        <strain evidence="1 2">CCBAU 51757</strain>
    </source>
</reference>
<dbReference type="InterPro" id="IPR009241">
    <property type="entry name" value="HigB-like"/>
</dbReference>
<dbReference type="RefSeq" id="WP_128917194.1">
    <property type="nucleotide sequence ID" value="NZ_LBJC01000007.1"/>
</dbReference>
<dbReference type="AlphaFoldDB" id="A0A4Q0SH64"/>
<dbReference type="NCBIfam" id="TIGR02683">
    <property type="entry name" value="upstrm_HI1419"/>
    <property type="match status" value="1"/>
</dbReference>
<organism evidence="1 2">
    <name type="scientific">Bradyrhizobium nanningense</name>
    <dbReference type="NCBI Taxonomy" id="1325118"/>
    <lineage>
        <taxon>Bacteria</taxon>
        <taxon>Pseudomonadati</taxon>
        <taxon>Pseudomonadota</taxon>
        <taxon>Alphaproteobacteria</taxon>
        <taxon>Hyphomicrobiales</taxon>
        <taxon>Nitrobacteraceae</taxon>
        <taxon>Bradyrhizobium</taxon>
    </lineage>
</organism>
<dbReference type="EMBL" id="LBJQ01000009">
    <property type="protein sequence ID" value="RXH37829.1"/>
    <property type="molecule type" value="Genomic_DNA"/>
</dbReference>
<accession>A0A4Q0SH64</accession>
<dbReference type="Proteomes" id="UP000289546">
    <property type="component" value="Unassembled WGS sequence"/>
</dbReference>
<evidence type="ECO:0000313" key="1">
    <source>
        <dbReference type="EMBL" id="RXH37829.1"/>
    </source>
</evidence>
<dbReference type="PANTHER" id="PTHR41791">
    <property type="entry name" value="SSL7039 PROTEIN"/>
    <property type="match status" value="1"/>
</dbReference>
<keyword evidence="2" id="KW-1185">Reference proteome</keyword>
<dbReference type="PIRSF" id="PIRSF028744">
    <property type="entry name" value="Addict_mod_HI1419"/>
    <property type="match status" value="1"/>
</dbReference>
<sequence>MMEVRQTQYFSEWLNRLKDASAVARITVRIRRMEMGNPGDSKSVGRNIREMRIDYGPGYRIYYVQRGTQIVILLCGGDKRTQPQDIKLAQQLAETL</sequence>
<evidence type="ECO:0000313" key="2">
    <source>
        <dbReference type="Proteomes" id="UP000289546"/>
    </source>
</evidence>
<dbReference type="InterPro" id="IPR014056">
    <property type="entry name" value="TypeIITA-like_toxin_pred"/>
</dbReference>
<gene>
    <name evidence="1" type="ORF">XH99_06310</name>
</gene>